<name>A0A917BTF7_9ACTN</name>
<feature type="transmembrane region" description="Helical" evidence="1">
    <location>
        <begin position="144"/>
        <end position="163"/>
    </location>
</feature>
<evidence type="ECO:0000313" key="2">
    <source>
        <dbReference type="EMBL" id="GGF55674.1"/>
    </source>
</evidence>
<comment type="caution">
    <text evidence="2">The sequence shown here is derived from an EMBL/GenBank/DDBJ whole genome shotgun (WGS) entry which is preliminary data.</text>
</comment>
<dbReference type="InterPro" id="IPR049500">
    <property type="entry name" value="Peptidase_M50B-like"/>
</dbReference>
<feature type="transmembrane region" description="Helical" evidence="1">
    <location>
        <begin position="215"/>
        <end position="237"/>
    </location>
</feature>
<keyword evidence="1" id="KW-1133">Transmembrane helix</keyword>
<feature type="transmembrane region" description="Helical" evidence="1">
    <location>
        <begin position="169"/>
        <end position="187"/>
    </location>
</feature>
<accession>A0A917BTF7</accession>
<dbReference type="Pfam" id="PF13398">
    <property type="entry name" value="Peptidase_M50B"/>
    <property type="match status" value="1"/>
</dbReference>
<keyword evidence="1" id="KW-0812">Transmembrane</keyword>
<sequence length="241" mass="25194">MGEEGAALSRVWGDVTGTQPAPSTAAVWVVGVLALLVVAYRPTWAVTRHVVTIAHEGAHGVVALLSGRRLAGIRLHSDSSGVTVSKGRPRGIGMILTAAAGYVGPGLLGLAAAYVLHRGHALGLLWGVLLLLALLLLQIRNFRGLWSVALAGIVVFAVSWWAGGQLQSLVAYAGTWFLLLAAPKTVVELQRTRRHGRGATSDADQLARLTHLPGVVWVVVFLVVDMGALALGAGLILRPVG</sequence>
<keyword evidence="1" id="KW-0472">Membrane</keyword>
<feature type="transmembrane region" description="Helical" evidence="1">
    <location>
        <begin position="95"/>
        <end position="115"/>
    </location>
</feature>
<feature type="transmembrane region" description="Helical" evidence="1">
    <location>
        <begin position="121"/>
        <end position="137"/>
    </location>
</feature>
<gene>
    <name evidence="2" type="ORF">GCM10011519_31990</name>
</gene>
<feature type="transmembrane region" description="Helical" evidence="1">
    <location>
        <begin position="20"/>
        <end position="40"/>
    </location>
</feature>
<reference evidence="2" key="1">
    <citation type="journal article" date="2014" name="Int. J. Syst. Evol. Microbiol.">
        <title>Complete genome sequence of Corynebacterium casei LMG S-19264T (=DSM 44701T), isolated from a smear-ripened cheese.</title>
        <authorList>
            <consortium name="US DOE Joint Genome Institute (JGI-PGF)"/>
            <person name="Walter F."/>
            <person name="Albersmeier A."/>
            <person name="Kalinowski J."/>
            <person name="Ruckert C."/>
        </authorList>
    </citation>
    <scope>NUCLEOTIDE SEQUENCE</scope>
    <source>
        <strain evidence="2">CGMCC 1.16067</strain>
    </source>
</reference>
<organism evidence="2 3">
    <name type="scientific">Marmoricola endophyticus</name>
    <dbReference type="NCBI Taxonomy" id="2040280"/>
    <lineage>
        <taxon>Bacteria</taxon>
        <taxon>Bacillati</taxon>
        <taxon>Actinomycetota</taxon>
        <taxon>Actinomycetes</taxon>
        <taxon>Propionibacteriales</taxon>
        <taxon>Nocardioidaceae</taxon>
        <taxon>Marmoricola</taxon>
    </lineage>
</organism>
<dbReference type="EMBL" id="BMKQ01000001">
    <property type="protein sequence ID" value="GGF55674.1"/>
    <property type="molecule type" value="Genomic_DNA"/>
</dbReference>
<dbReference type="AlphaFoldDB" id="A0A917BTF7"/>
<dbReference type="Proteomes" id="UP000649179">
    <property type="component" value="Unassembled WGS sequence"/>
</dbReference>
<reference evidence="2" key="2">
    <citation type="submission" date="2020-09" db="EMBL/GenBank/DDBJ databases">
        <authorList>
            <person name="Sun Q."/>
            <person name="Zhou Y."/>
        </authorList>
    </citation>
    <scope>NUCLEOTIDE SEQUENCE</scope>
    <source>
        <strain evidence="2">CGMCC 1.16067</strain>
    </source>
</reference>
<evidence type="ECO:0000256" key="1">
    <source>
        <dbReference type="SAM" id="Phobius"/>
    </source>
</evidence>
<proteinExistence type="predicted"/>
<dbReference type="RefSeq" id="WP_229660917.1">
    <property type="nucleotide sequence ID" value="NZ_BMKQ01000001.1"/>
</dbReference>
<keyword evidence="3" id="KW-1185">Reference proteome</keyword>
<protein>
    <submittedName>
        <fullName evidence="2">Membrane protein</fullName>
    </submittedName>
</protein>
<evidence type="ECO:0000313" key="3">
    <source>
        <dbReference type="Proteomes" id="UP000649179"/>
    </source>
</evidence>